<dbReference type="PANTHER" id="PTHR48045">
    <property type="entry name" value="UDP-GLYCOSYLTRANSFERASE 72B1"/>
    <property type="match status" value="1"/>
</dbReference>
<dbReference type="SUPFAM" id="SSF53756">
    <property type="entry name" value="UDP-Glycosyltransferase/glycogen phosphorylase"/>
    <property type="match status" value="1"/>
</dbReference>
<organism evidence="1 2">
    <name type="scientific">Prunus armeniaca</name>
    <name type="common">Apricot</name>
    <name type="synonym">Armeniaca vulgaris</name>
    <dbReference type="NCBI Taxonomy" id="36596"/>
    <lineage>
        <taxon>Eukaryota</taxon>
        <taxon>Viridiplantae</taxon>
        <taxon>Streptophyta</taxon>
        <taxon>Embryophyta</taxon>
        <taxon>Tracheophyta</taxon>
        <taxon>Spermatophyta</taxon>
        <taxon>Magnoliopsida</taxon>
        <taxon>eudicotyledons</taxon>
        <taxon>Gunneridae</taxon>
        <taxon>Pentapetalae</taxon>
        <taxon>rosids</taxon>
        <taxon>fabids</taxon>
        <taxon>Rosales</taxon>
        <taxon>Rosaceae</taxon>
        <taxon>Amygdaloideae</taxon>
        <taxon>Amygdaleae</taxon>
        <taxon>Prunus</taxon>
    </lineage>
</organism>
<evidence type="ECO:0000313" key="1">
    <source>
        <dbReference type="EMBL" id="CAB4282121.1"/>
    </source>
</evidence>
<name>A0A6J5V1T0_PRUAR</name>
<gene>
    <name evidence="1" type="ORF">CURHAP_LOCUS35386</name>
</gene>
<dbReference type="PANTHER" id="PTHR48045:SF22">
    <property type="entry name" value="UDP-GLUCURONOSYL_UDP-GLUCOSYLTRANSFERASE"/>
    <property type="match status" value="1"/>
</dbReference>
<reference evidence="1 2" key="1">
    <citation type="submission" date="2020-05" db="EMBL/GenBank/DDBJ databases">
        <authorList>
            <person name="Campoy J."/>
            <person name="Schneeberger K."/>
            <person name="Spophaly S."/>
        </authorList>
    </citation>
    <scope>NUCLEOTIDE SEQUENCE [LARGE SCALE GENOMIC DNA]</scope>
    <source>
        <strain evidence="1">PruArmRojPasFocal</strain>
    </source>
</reference>
<evidence type="ECO:0000313" key="2">
    <source>
        <dbReference type="Proteomes" id="UP000507222"/>
    </source>
</evidence>
<dbReference type="Gene3D" id="3.40.50.2000">
    <property type="entry name" value="Glycogen Phosphorylase B"/>
    <property type="match status" value="1"/>
</dbReference>
<accession>A0A6J5V1T0</accession>
<sequence length="88" mass="9812">MDQGMVSNLIVENWKVGLRLKKAEVKLVTSEGIAGLVKKIMDLEDEEKKEMRRIAREVKKICYGAIAVGGSSETINAFIRSISQGHEH</sequence>
<dbReference type="EMBL" id="CAEKDK010000006">
    <property type="protein sequence ID" value="CAB4282121.1"/>
    <property type="molecule type" value="Genomic_DNA"/>
</dbReference>
<proteinExistence type="predicted"/>
<dbReference type="Proteomes" id="UP000507222">
    <property type="component" value="Unassembled WGS sequence"/>
</dbReference>
<dbReference type="AlphaFoldDB" id="A0A6J5V1T0"/>
<protein>
    <submittedName>
        <fullName evidence="1">Uncharacterized protein</fullName>
    </submittedName>
</protein>